<dbReference type="EMBL" id="JAGKQQ010000002">
    <property type="protein sequence ID" value="MBP3960821.1"/>
    <property type="molecule type" value="Genomic_DNA"/>
</dbReference>
<comment type="caution">
    <text evidence="5">The sequence shown here is derived from an EMBL/GenBank/DDBJ whole genome shotgun (WGS) entry which is preliminary data.</text>
</comment>
<accession>A0ABS5C493</accession>
<name>A0ABS5C493_9BACT</name>
<feature type="domain" description="DUF1553" evidence="3">
    <location>
        <begin position="633"/>
        <end position="871"/>
    </location>
</feature>
<reference evidence="5 6" key="1">
    <citation type="submission" date="2021-04" db="EMBL/GenBank/DDBJ databases">
        <authorList>
            <person name="Ivanova A."/>
        </authorList>
    </citation>
    <scope>NUCLEOTIDE SEQUENCE [LARGE SCALE GENOMIC DNA]</scope>
    <source>
        <strain evidence="5 6">G18</strain>
    </source>
</reference>
<keyword evidence="1" id="KW-0732">Signal</keyword>
<organism evidence="5 6">
    <name type="scientific">Gemmata palustris</name>
    <dbReference type="NCBI Taxonomy" id="2822762"/>
    <lineage>
        <taxon>Bacteria</taxon>
        <taxon>Pseudomonadati</taxon>
        <taxon>Planctomycetota</taxon>
        <taxon>Planctomycetia</taxon>
        <taxon>Gemmatales</taxon>
        <taxon>Gemmataceae</taxon>
        <taxon>Gemmata</taxon>
    </lineage>
</organism>
<protein>
    <submittedName>
        <fullName evidence="5">PSD1 domain-containing protein</fullName>
    </submittedName>
</protein>
<proteinExistence type="predicted"/>
<evidence type="ECO:0000313" key="6">
    <source>
        <dbReference type="Proteomes" id="UP000676565"/>
    </source>
</evidence>
<sequence>MRLLLALCAVSCAVPARAADPAPKPTTAQLEYFETKVRPVLAEHCYSCHGVKKQSAGLRLDTSAGIKAGADDGPVLVPGDPTKSRLIKSVRRENELAMPPKMPLPADAVAVLVEWVKAGAPVPADVVKDPTADPKKHWAYQPVKEPAVPNIANPKSPIVNPIDAFVATKLNEKGLSLAPRADKRTLIRRAYFDLTGLPPTAEEVEAFVKDESPNAWGKLIDKLLASPAYGERWGRYWLDIARYADSKGYILTQERAFAFSYTYRDYVIRSFNEDKPYDRFVTEQIAADLLPLGDDNRALAAMGFLTLGRRFLNNQEDIIDDRIDVVTRGFMGLTVTCARCHDHKYDPIPTKDYYSLFGVFASTNEPAELPLIGEVKRTPEVLAFEAELEKREADFKADIAKRHAANLKKLREPAVVAEYLRAVLDMRGKANMETQGALRQRDLTRHTYDRWRTFLEAEWKAKSPIYAPLVQLAAVPEKDFEAKGLEALPKDTNALVLKAIADAKPKTLKAALEAFAKVIASASPTGELTKEQTEIFKVWNAGGPLDIPITDADKLQNRVDRDALAAIRKKIDAFKAANPHAPPRAHVLKENAQPTQPVVFLRGNPNNRGPQVPRQAPEIVTGMSRKPFAQGSGRLELAKIITSPENPLTARVMVNRVWLGHFGQGLVRTPSDFGVRSDPPTHPELLDWLASGFVKDNWSVKNLHKRIMLSSAYQQSSTVSGDLYKLDPENRLLAHQNRRRLDFEGLRDSLIAASGRLDLTQGGKPIDLFKAPFSTRRTVYGLIDRTNMPGTFRAFDFASPDTHSPQRFQTTVPQQALFLLNSPFAQEQAKALAERKEIADAKTPQEKVTALYRVALSRNPTTEEIALAVEFVTGDDAKSAFGRWPQLAQVLLLSNEFAFVD</sequence>
<feature type="signal peptide" evidence="1">
    <location>
        <begin position="1"/>
        <end position="18"/>
    </location>
</feature>
<dbReference type="PANTHER" id="PTHR35889">
    <property type="entry name" value="CYCLOINULO-OLIGOSACCHARIDE FRUCTANOTRANSFERASE-RELATED"/>
    <property type="match status" value="1"/>
</dbReference>
<feature type="domain" description="DUF1549" evidence="2">
    <location>
        <begin position="161"/>
        <end position="364"/>
    </location>
</feature>
<dbReference type="RefSeq" id="WP_210663238.1">
    <property type="nucleotide sequence ID" value="NZ_JAGKQQ010000002.1"/>
</dbReference>
<evidence type="ECO:0000256" key="1">
    <source>
        <dbReference type="SAM" id="SignalP"/>
    </source>
</evidence>
<keyword evidence="6" id="KW-1185">Reference proteome</keyword>
<dbReference type="InterPro" id="IPR011444">
    <property type="entry name" value="DUF1549"/>
</dbReference>
<evidence type="ECO:0000259" key="2">
    <source>
        <dbReference type="Pfam" id="PF07583"/>
    </source>
</evidence>
<dbReference type="SUPFAM" id="SSF46626">
    <property type="entry name" value="Cytochrome c"/>
    <property type="match status" value="1"/>
</dbReference>
<dbReference type="Pfam" id="PF07583">
    <property type="entry name" value="PSCyt2"/>
    <property type="match status" value="1"/>
</dbReference>
<evidence type="ECO:0000259" key="3">
    <source>
        <dbReference type="Pfam" id="PF07587"/>
    </source>
</evidence>
<gene>
    <name evidence="5" type="ORF">J8F10_36835</name>
</gene>
<dbReference type="Pfam" id="PF07635">
    <property type="entry name" value="PSCyt1"/>
    <property type="match status" value="1"/>
</dbReference>
<dbReference type="InterPro" id="IPR022655">
    <property type="entry name" value="DUF1553"/>
</dbReference>
<feature type="chain" id="PRO_5046858374" evidence="1">
    <location>
        <begin position="19"/>
        <end position="901"/>
    </location>
</feature>
<dbReference type="InterPro" id="IPR036909">
    <property type="entry name" value="Cyt_c-like_dom_sf"/>
</dbReference>
<evidence type="ECO:0000259" key="4">
    <source>
        <dbReference type="Pfam" id="PF07635"/>
    </source>
</evidence>
<feature type="domain" description="Cytochrome C Planctomycete-type" evidence="4">
    <location>
        <begin position="45"/>
        <end position="101"/>
    </location>
</feature>
<dbReference type="InterPro" id="IPR011429">
    <property type="entry name" value="Cyt_c_Planctomycete-type"/>
</dbReference>
<dbReference type="Proteomes" id="UP000676565">
    <property type="component" value="Unassembled WGS sequence"/>
</dbReference>
<dbReference type="Pfam" id="PF07587">
    <property type="entry name" value="PSD1"/>
    <property type="match status" value="1"/>
</dbReference>
<evidence type="ECO:0000313" key="5">
    <source>
        <dbReference type="EMBL" id="MBP3960821.1"/>
    </source>
</evidence>
<dbReference type="PANTHER" id="PTHR35889:SF3">
    <property type="entry name" value="F-BOX DOMAIN-CONTAINING PROTEIN"/>
    <property type="match status" value="1"/>
</dbReference>